<evidence type="ECO:0000256" key="2">
    <source>
        <dbReference type="ARBA" id="ARBA00023015"/>
    </source>
</evidence>
<dbReference type="RefSeq" id="WP_013663029.1">
    <property type="nucleotide sequence ID" value="NC_015276.1"/>
</dbReference>
<dbReference type="HOGENOM" id="CLU_039613_37_0_6"/>
<dbReference type="Pfam" id="PF00126">
    <property type="entry name" value="HTH_1"/>
    <property type="match status" value="1"/>
</dbReference>
<dbReference type="GO" id="GO:0043565">
    <property type="term" value="F:sequence-specific DNA binding"/>
    <property type="evidence" value="ECO:0007669"/>
    <property type="project" value="TreeGrafter"/>
</dbReference>
<dbReference type="Proteomes" id="UP000001062">
    <property type="component" value="Chromosome"/>
</dbReference>
<dbReference type="InterPro" id="IPR005119">
    <property type="entry name" value="LysR_subst-bd"/>
</dbReference>
<evidence type="ECO:0000256" key="3">
    <source>
        <dbReference type="ARBA" id="ARBA00023125"/>
    </source>
</evidence>
<dbReference type="FunFam" id="1.10.10.10:FF:000001">
    <property type="entry name" value="LysR family transcriptional regulator"/>
    <property type="match status" value="1"/>
</dbReference>
<dbReference type="InterPro" id="IPR000847">
    <property type="entry name" value="LysR_HTH_N"/>
</dbReference>
<reference evidence="6 7" key="1">
    <citation type="journal article" date="2012" name="Stand. Genomic Sci.">
        <title>Complete genome sequence of the melanogenic marine bacterium Marinomonas mediterranea type strain (MMB-1(T)).</title>
        <authorList>
            <person name="Lucas-Elio P."/>
            <person name="Goodwin L."/>
            <person name="Woyke T."/>
            <person name="Pitluck S."/>
            <person name="Nolan M."/>
            <person name="Kyrpides N.C."/>
            <person name="Detter J.C."/>
            <person name="Copeland A."/>
            <person name="Teshima H."/>
            <person name="Bruce D."/>
            <person name="Detter C."/>
            <person name="Tapia R."/>
            <person name="Han S."/>
            <person name="Land M.L."/>
            <person name="Ivanova N."/>
            <person name="Mikhailova N."/>
            <person name="Johnston A.W."/>
            <person name="Sanchez-Amat A."/>
        </authorList>
    </citation>
    <scope>NUCLEOTIDE SEQUENCE [LARGE SCALE GENOMIC DNA]</scope>
    <source>
        <strain evidence="7">ATCC 700492 / JCM 21426 / NBRC 103028 / MMB-1</strain>
    </source>
</reference>
<proteinExistence type="inferred from homology"/>
<dbReference type="PATRIC" id="fig|717774.3.peg.4036"/>
<evidence type="ECO:0000256" key="4">
    <source>
        <dbReference type="ARBA" id="ARBA00023163"/>
    </source>
</evidence>
<dbReference type="PRINTS" id="PR00039">
    <property type="entry name" value="HTHLYSR"/>
</dbReference>
<organism evidence="6 7">
    <name type="scientific">Marinomonas mediterranea (strain ATCC 700492 / JCM 21426 / NBRC 103028 / MMB-1)</name>
    <dbReference type="NCBI Taxonomy" id="717774"/>
    <lineage>
        <taxon>Bacteria</taxon>
        <taxon>Pseudomonadati</taxon>
        <taxon>Pseudomonadota</taxon>
        <taxon>Gammaproteobacteria</taxon>
        <taxon>Oceanospirillales</taxon>
        <taxon>Oceanospirillaceae</taxon>
        <taxon>Marinomonas</taxon>
    </lineage>
</organism>
<evidence type="ECO:0000313" key="7">
    <source>
        <dbReference type="Proteomes" id="UP000001062"/>
    </source>
</evidence>
<dbReference type="KEGG" id="mme:Marme_3917"/>
<dbReference type="SUPFAM" id="SSF53850">
    <property type="entry name" value="Periplasmic binding protein-like II"/>
    <property type="match status" value="1"/>
</dbReference>
<dbReference type="PANTHER" id="PTHR30537">
    <property type="entry name" value="HTH-TYPE TRANSCRIPTIONAL REGULATOR"/>
    <property type="match status" value="1"/>
</dbReference>
<evidence type="ECO:0000259" key="5">
    <source>
        <dbReference type="PROSITE" id="PS50931"/>
    </source>
</evidence>
<dbReference type="Gene3D" id="1.10.10.10">
    <property type="entry name" value="Winged helix-like DNA-binding domain superfamily/Winged helix DNA-binding domain"/>
    <property type="match status" value="1"/>
</dbReference>
<dbReference type="PROSITE" id="PS50931">
    <property type="entry name" value="HTH_LYSR"/>
    <property type="match status" value="1"/>
</dbReference>
<dbReference type="EMBL" id="CP002583">
    <property type="protein sequence ID" value="ADZ93127.1"/>
    <property type="molecule type" value="Genomic_DNA"/>
</dbReference>
<dbReference type="InterPro" id="IPR036390">
    <property type="entry name" value="WH_DNA-bd_sf"/>
</dbReference>
<dbReference type="GO" id="GO:0003700">
    <property type="term" value="F:DNA-binding transcription factor activity"/>
    <property type="evidence" value="ECO:0007669"/>
    <property type="project" value="InterPro"/>
</dbReference>
<protein>
    <submittedName>
        <fullName evidence="6">Transcriptional regulator, LysR family</fullName>
    </submittedName>
</protein>
<evidence type="ECO:0000256" key="1">
    <source>
        <dbReference type="ARBA" id="ARBA00009437"/>
    </source>
</evidence>
<dbReference type="Gene3D" id="3.40.190.10">
    <property type="entry name" value="Periplasmic binding protein-like II"/>
    <property type="match status" value="2"/>
</dbReference>
<dbReference type="PANTHER" id="PTHR30537:SF26">
    <property type="entry name" value="GLYCINE CLEAVAGE SYSTEM TRANSCRIPTIONAL ACTIVATOR"/>
    <property type="match status" value="1"/>
</dbReference>
<keyword evidence="4" id="KW-0804">Transcription</keyword>
<keyword evidence="3" id="KW-0238">DNA-binding</keyword>
<dbReference type="CDD" id="cd08432">
    <property type="entry name" value="PBP2_GcdR_TrpI_HvrB_AmpR_like"/>
    <property type="match status" value="1"/>
</dbReference>
<dbReference type="OrthoDB" id="6787458at2"/>
<dbReference type="InterPro" id="IPR058163">
    <property type="entry name" value="LysR-type_TF_proteobact-type"/>
</dbReference>
<comment type="similarity">
    <text evidence="1">Belongs to the LysR transcriptional regulatory family.</text>
</comment>
<dbReference type="AlphaFoldDB" id="F2JYJ8"/>
<keyword evidence="7" id="KW-1185">Reference proteome</keyword>
<dbReference type="InterPro" id="IPR036388">
    <property type="entry name" value="WH-like_DNA-bd_sf"/>
</dbReference>
<accession>F2JYJ8</accession>
<evidence type="ECO:0000313" key="6">
    <source>
        <dbReference type="EMBL" id="ADZ93127.1"/>
    </source>
</evidence>
<sequence>MLTESDMPPLQMLVVFESSARHLSFTAAARELGTTQPAISQQVKALEGYLKTPLFKRVYRGVELTDAGHILLKTTQASFGEIRKTVTYIRKKNKTPRINVATDFAFSAYWLLPRLPDFRKRHPDIDIRLHTAQSNVDIGLSDADLAIVFSNGVHSGFYTDKLFEEDVYPICSPRLLEEVGPITDLDQITGVPLLKLNAGDEEKWMTWETLFQQHNTSWSPSHSVMEFDNYTLLVQAAIAGQGFALGWGSLIDDMIDKNMLVGLQAFRSQSHYGYFTVVPQPLVEDPIVKTFKDWIHSQND</sequence>
<gene>
    <name evidence="6" type="ordered locus">Marme_3917</name>
</gene>
<name>F2JYJ8_MARM1</name>
<dbReference type="STRING" id="717774.Marme_3917"/>
<dbReference type="Pfam" id="PF03466">
    <property type="entry name" value="LysR_substrate"/>
    <property type="match status" value="1"/>
</dbReference>
<dbReference type="SUPFAM" id="SSF46785">
    <property type="entry name" value="Winged helix' DNA-binding domain"/>
    <property type="match status" value="1"/>
</dbReference>
<dbReference type="GO" id="GO:0006351">
    <property type="term" value="P:DNA-templated transcription"/>
    <property type="evidence" value="ECO:0007669"/>
    <property type="project" value="TreeGrafter"/>
</dbReference>
<keyword evidence="2" id="KW-0805">Transcription regulation</keyword>
<dbReference type="eggNOG" id="COG0583">
    <property type="taxonomic scope" value="Bacteria"/>
</dbReference>
<feature type="domain" description="HTH lysR-type" evidence="5">
    <location>
        <begin position="8"/>
        <end position="65"/>
    </location>
</feature>